<evidence type="ECO:0000313" key="3">
    <source>
        <dbReference type="Proteomes" id="UP000069241"/>
    </source>
</evidence>
<proteinExistence type="predicted"/>
<dbReference type="GO" id="GO:0016788">
    <property type="term" value="F:hydrolase activity, acting on ester bonds"/>
    <property type="evidence" value="ECO:0007669"/>
    <property type="project" value="UniProtKB-ARBA"/>
</dbReference>
<dbReference type="InterPro" id="IPR013830">
    <property type="entry name" value="SGNH_hydro"/>
</dbReference>
<gene>
    <name evidence="2" type="ORF">AXF13_05910</name>
</gene>
<dbReference type="STRING" id="44742.AXF13_05910"/>
<dbReference type="PANTHER" id="PTHR30383">
    <property type="entry name" value="THIOESTERASE 1/PROTEASE 1/LYSOPHOSPHOLIPASE L1"/>
    <property type="match status" value="1"/>
</dbReference>
<dbReference type="Pfam" id="PF13472">
    <property type="entry name" value="Lipase_GDSL_2"/>
    <property type="match status" value="1"/>
</dbReference>
<accession>A0A0X8JJ36</accession>
<dbReference type="RefSeq" id="WP_062252026.1">
    <property type="nucleotide sequence ID" value="NZ_CP014229.1"/>
</dbReference>
<sequence length="212" mass="22921">MPRAFTHTWFFFGDSLTLGVNDNRMPGGWVSRLVLLGQEAGLYRFPLATFYNLGARRQSTADLARRWRQEVDCRQMPGMVPHLVFCAGVVDMAAPGGGQPVALDKAMYCLRTMLTEAAPLAPTLVISPPPVADPTVRRRIAELSAAQAALCAELGLPFADIHAALAASHSYMDDLSDGLHPGPEGCTVMAETLLTQNTVRDFLHADIGEEGN</sequence>
<feature type="domain" description="SGNH hydrolase-type esterase" evidence="1">
    <location>
        <begin position="11"/>
        <end position="185"/>
    </location>
</feature>
<dbReference type="InterPro" id="IPR051532">
    <property type="entry name" value="Ester_Hydrolysis_Enzymes"/>
</dbReference>
<evidence type="ECO:0000313" key="2">
    <source>
        <dbReference type="EMBL" id="AMD89684.1"/>
    </source>
</evidence>
<reference evidence="3" key="1">
    <citation type="submission" date="2016-02" db="EMBL/GenBank/DDBJ databases">
        <authorList>
            <person name="Holder M.E."/>
            <person name="Ajami N.J."/>
            <person name="Petrosino J.F."/>
        </authorList>
    </citation>
    <scope>NUCLEOTIDE SEQUENCE [LARGE SCALE GENOMIC DNA]</scope>
    <source>
        <strain evidence="3">CCUG 45958</strain>
    </source>
</reference>
<keyword evidence="3" id="KW-1185">Reference proteome</keyword>
<evidence type="ECO:0000259" key="1">
    <source>
        <dbReference type="Pfam" id="PF13472"/>
    </source>
</evidence>
<dbReference type="AlphaFoldDB" id="A0A0X8JJ36"/>
<organism evidence="2 3">
    <name type="scientific">Desulfovibrio fairfieldensis</name>
    <dbReference type="NCBI Taxonomy" id="44742"/>
    <lineage>
        <taxon>Bacteria</taxon>
        <taxon>Pseudomonadati</taxon>
        <taxon>Thermodesulfobacteriota</taxon>
        <taxon>Desulfovibrionia</taxon>
        <taxon>Desulfovibrionales</taxon>
        <taxon>Desulfovibrionaceae</taxon>
        <taxon>Desulfovibrio</taxon>
    </lineage>
</organism>
<dbReference type="InterPro" id="IPR036514">
    <property type="entry name" value="SGNH_hydro_sf"/>
</dbReference>
<dbReference type="Gene3D" id="3.40.50.1110">
    <property type="entry name" value="SGNH hydrolase"/>
    <property type="match status" value="1"/>
</dbReference>
<protein>
    <submittedName>
        <fullName evidence="2">Lipolytic enzyme, G-D-S-L</fullName>
    </submittedName>
</protein>
<dbReference type="SUPFAM" id="SSF52266">
    <property type="entry name" value="SGNH hydrolase"/>
    <property type="match status" value="1"/>
</dbReference>
<dbReference type="Proteomes" id="UP000069241">
    <property type="component" value="Chromosome"/>
</dbReference>
<dbReference type="EMBL" id="CP014229">
    <property type="protein sequence ID" value="AMD89684.1"/>
    <property type="molecule type" value="Genomic_DNA"/>
</dbReference>
<name>A0A0X8JJ36_9BACT</name>
<dbReference type="KEGG" id="dfi:AXF13_05910"/>